<protein>
    <recommendedName>
        <fullName evidence="7">Ribosomal protein S2</fullName>
    </recommendedName>
</protein>
<dbReference type="GO" id="GO:0006412">
    <property type="term" value="P:translation"/>
    <property type="evidence" value="ECO:0007669"/>
    <property type="project" value="InterPro"/>
</dbReference>
<evidence type="ECO:0000313" key="5">
    <source>
        <dbReference type="EMBL" id="PTQ32892.1"/>
    </source>
</evidence>
<gene>
    <name evidence="5" type="ORF">MARPO_0094s0061</name>
</gene>
<dbReference type="GO" id="GO:0015935">
    <property type="term" value="C:small ribosomal subunit"/>
    <property type="evidence" value="ECO:0007669"/>
    <property type="project" value="InterPro"/>
</dbReference>
<evidence type="ECO:0000256" key="1">
    <source>
        <dbReference type="ARBA" id="ARBA00006242"/>
    </source>
</evidence>
<organism evidence="5 6">
    <name type="scientific">Marchantia polymorpha</name>
    <name type="common">Common liverwort</name>
    <name type="synonym">Marchantia aquatica</name>
    <dbReference type="NCBI Taxonomy" id="3197"/>
    <lineage>
        <taxon>Eukaryota</taxon>
        <taxon>Viridiplantae</taxon>
        <taxon>Streptophyta</taxon>
        <taxon>Embryophyta</taxon>
        <taxon>Marchantiophyta</taxon>
        <taxon>Marchantiopsida</taxon>
        <taxon>Marchantiidae</taxon>
        <taxon>Marchantiales</taxon>
        <taxon>Marchantiaceae</taxon>
        <taxon>Marchantia</taxon>
    </lineage>
</organism>
<proteinExistence type="inferred from homology"/>
<dbReference type="InterPro" id="IPR018130">
    <property type="entry name" value="Ribosomal_uS2_CS"/>
</dbReference>
<keyword evidence="3 4" id="KW-0687">Ribonucleoprotein</keyword>
<sequence>KKHFQDFSAHPKLKDAFTSSLFDYFPRFKKMQKCFEGIMTHNIPDCLVIINPNQNSMAILEANQLQIPIVALVDSNIPTITD</sequence>
<dbReference type="PANTHER" id="PTHR12534:SF1">
    <property type="entry name" value="SMALL RIBOSOMAL SUBUNIT PROTEIN US2M"/>
    <property type="match status" value="1"/>
</dbReference>
<keyword evidence="2 4" id="KW-0689">Ribosomal protein</keyword>
<feature type="non-terminal residue" evidence="5">
    <location>
        <position position="1"/>
    </location>
</feature>
<dbReference type="PROSITE" id="PS00963">
    <property type="entry name" value="RIBOSOMAL_S2_2"/>
    <property type="match status" value="1"/>
</dbReference>
<dbReference type="Proteomes" id="UP000244005">
    <property type="component" value="Unassembled WGS sequence"/>
</dbReference>
<dbReference type="Gene3D" id="3.40.50.10490">
    <property type="entry name" value="Glucose-6-phosphate isomerase like protein, domain 1"/>
    <property type="match status" value="1"/>
</dbReference>
<evidence type="ECO:0008006" key="7">
    <source>
        <dbReference type="Google" id="ProtNLM"/>
    </source>
</evidence>
<dbReference type="PANTHER" id="PTHR12534">
    <property type="entry name" value="30S RIBOSOMAL PROTEIN S2 PROKARYOTIC AND ORGANELLAR"/>
    <property type="match status" value="1"/>
</dbReference>
<dbReference type="InterPro" id="IPR005706">
    <property type="entry name" value="Ribosomal_uS2_bac/mit/plastid"/>
</dbReference>
<comment type="similarity">
    <text evidence="1 4">Belongs to the universal ribosomal protein uS2 family.</text>
</comment>
<dbReference type="OrthoDB" id="932129at2759"/>
<dbReference type="GO" id="GO:0003735">
    <property type="term" value="F:structural constituent of ribosome"/>
    <property type="evidence" value="ECO:0007669"/>
    <property type="project" value="InterPro"/>
</dbReference>
<dbReference type="AlphaFoldDB" id="A0A2R6WGB0"/>
<keyword evidence="6" id="KW-1185">Reference proteome</keyword>
<dbReference type="PRINTS" id="PR00395">
    <property type="entry name" value="RIBOSOMALS2"/>
</dbReference>
<dbReference type="InterPro" id="IPR001865">
    <property type="entry name" value="Ribosomal_uS2"/>
</dbReference>
<evidence type="ECO:0000313" key="6">
    <source>
        <dbReference type="Proteomes" id="UP000244005"/>
    </source>
</evidence>
<accession>A0A2R6WGB0</accession>
<dbReference type="EMBL" id="KZ772766">
    <property type="protein sequence ID" value="PTQ32892.1"/>
    <property type="molecule type" value="Genomic_DNA"/>
</dbReference>
<dbReference type="Pfam" id="PF00318">
    <property type="entry name" value="Ribosomal_S2"/>
    <property type="match status" value="1"/>
</dbReference>
<dbReference type="SUPFAM" id="SSF52313">
    <property type="entry name" value="Ribosomal protein S2"/>
    <property type="match status" value="1"/>
</dbReference>
<evidence type="ECO:0000256" key="2">
    <source>
        <dbReference type="ARBA" id="ARBA00022980"/>
    </source>
</evidence>
<name>A0A2R6WGB0_MARPO</name>
<evidence type="ECO:0000256" key="4">
    <source>
        <dbReference type="RuleBase" id="RU003631"/>
    </source>
</evidence>
<dbReference type="InterPro" id="IPR023591">
    <property type="entry name" value="Ribosomal_uS2_flav_dom_sf"/>
</dbReference>
<evidence type="ECO:0000256" key="3">
    <source>
        <dbReference type="ARBA" id="ARBA00023274"/>
    </source>
</evidence>
<reference evidence="6" key="1">
    <citation type="journal article" date="2017" name="Cell">
        <title>Insights into land plant evolution garnered from the Marchantia polymorpha genome.</title>
        <authorList>
            <person name="Bowman J.L."/>
            <person name="Kohchi T."/>
            <person name="Yamato K.T."/>
            <person name="Jenkins J."/>
            <person name="Shu S."/>
            <person name="Ishizaki K."/>
            <person name="Yamaoka S."/>
            <person name="Nishihama R."/>
            <person name="Nakamura Y."/>
            <person name="Berger F."/>
            <person name="Adam C."/>
            <person name="Aki S.S."/>
            <person name="Althoff F."/>
            <person name="Araki T."/>
            <person name="Arteaga-Vazquez M.A."/>
            <person name="Balasubrmanian S."/>
            <person name="Barry K."/>
            <person name="Bauer D."/>
            <person name="Boehm C.R."/>
            <person name="Briginshaw L."/>
            <person name="Caballero-Perez J."/>
            <person name="Catarino B."/>
            <person name="Chen F."/>
            <person name="Chiyoda S."/>
            <person name="Chovatia M."/>
            <person name="Davies K.M."/>
            <person name="Delmans M."/>
            <person name="Demura T."/>
            <person name="Dierschke T."/>
            <person name="Dolan L."/>
            <person name="Dorantes-Acosta A.E."/>
            <person name="Eklund D.M."/>
            <person name="Florent S.N."/>
            <person name="Flores-Sandoval E."/>
            <person name="Fujiyama A."/>
            <person name="Fukuzawa H."/>
            <person name="Galik B."/>
            <person name="Grimanelli D."/>
            <person name="Grimwood J."/>
            <person name="Grossniklaus U."/>
            <person name="Hamada T."/>
            <person name="Haseloff J."/>
            <person name="Hetherington A.J."/>
            <person name="Higo A."/>
            <person name="Hirakawa Y."/>
            <person name="Hundley H.N."/>
            <person name="Ikeda Y."/>
            <person name="Inoue K."/>
            <person name="Inoue S.I."/>
            <person name="Ishida S."/>
            <person name="Jia Q."/>
            <person name="Kakita M."/>
            <person name="Kanazawa T."/>
            <person name="Kawai Y."/>
            <person name="Kawashima T."/>
            <person name="Kennedy M."/>
            <person name="Kinose K."/>
            <person name="Kinoshita T."/>
            <person name="Kohara Y."/>
            <person name="Koide E."/>
            <person name="Komatsu K."/>
            <person name="Kopischke S."/>
            <person name="Kubo M."/>
            <person name="Kyozuka J."/>
            <person name="Lagercrantz U."/>
            <person name="Lin S.S."/>
            <person name="Lindquist E."/>
            <person name="Lipzen A.M."/>
            <person name="Lu C.W."/>
            <person name="De Luna E."/>
            <person name="Martienssen R.A."/>
            <person name="Minamino N."/>
            <person name="Mizutani M."/>
            <person name="Mizutani M."/>
            <person name="Mochizuki N."/>
            <person name="Monte I."/>
            <person name="Mosher R."/>
            <person name="Nagasaki H."/>
            <person name="Nakagami H."/>
            <person name="Naramoto S."/>
            <person name="Nishitani K."/>
            <person name="Ohtani M."/>
            <person name="Okamoto T."/>
            <person name="Okumura M."/>
            <person name="Phillips J."/>
            <person name="Pollak B."/>
            <person name="Reinders A."/>
            <person name="Rovekamp M."/>
            <person name="Sano R."/>
            <person name="Sawa S."/>
            <person name="Schmid M.W."/>
            <person name="Shirakawa M."/>
            <person name="Solano R."/>
            <person name="Spunde A."/>
            <person name="Suetsugu N."/>
            <person name="Sugano S."/>
            <person name="Sugiyama A."/>
            <person name="Sun R."/>
            <person name="Suzuki Y."/>
            <person name="Takenaka M."/>
            <person name="Takezawa D."/>
            <person name="Tomogane H."/>
            <person name="Tsuzuki M."/>
            <person name="Ueda T."/>
            <person name="Umeda M."/>
            <person name="Ward J.M."/>
            <person name="Watanabe Y."/>
            <person name="Yazaki K."/>
            <person name="Yokoyama R."/>
            <person name="Yoshitake Y."/>
            <person name="Yotsui I."/>
            <person name="Zachgo S."/>
            <person name="Schmutz J."/>
        </authorList>
    </citation>
    <scope>NUCLEOTIDE SEQUENCE [LARGE SCALE GENOMIC DNA]</scope>
    <source>
        <strain evidence="6">Tak-1</strain>
    </source>
</reference>